<feature type="active site" evidence="6">
    <location>
        <position position="84"/>
    </location>
</feature>
<dbReference type="EC" id="2.1.1.37" evidence="8"/>
<evidence type="ECO:0000256" key="2">
    <source>
        <dbReference type="ARBA" id="ARBA00022679"/>
    </source>
</evidence>
<dbReference type="InterPro" id="IPR050390">
    <property type="entry name" value="C5-Methyltransferase"/>
</dbReference>
<dbReference type="PROSITE" id="PS00094">
    <property type="entry name" value="C5_MTASE_1"/>
    <property type="match status" value="1"/>
</dbReference>
<dbReference type="PROSITE" id="PS51679">
    <property type="entry name" value="SAM_MT_C5"/>
    <property type="match status" value="1"/>
</dbReference>
<keyword evidence="3 6" id="KW-0949">S-adenosyl-L-methionine</keyword>
<keyword evidence="4" id="KW-0680">Restriction system</keyword>
<protein>
    <recommendedName>
        <fullName evidence="8">Cytosine-specific methyltransferase</fullName>
        <ecNumber evidence="8">2.1.1.37</ecNumber>
    </recommendedName>
</protein>
<dbReference type="RefSeq" id="WP_117911394.1">
    <property type="nucleotide sequence ID" value="NZ_BQNL01000001.1"/>
</dbReference>
<gene>
    <name evidence="10" type="primary">dcm</name>
    <name evidence="10" type="ORF">CE91St12_06530</name>
</gene>
<dbReference type="SUPFAM" id="SSF53335">
    <property type="entry name" value="S-adenosyl-L-methionine-dependent methyltransferases"/>
    <property type="match status" value="1"/>
</dbReference>
<accession>A0AA37N6P7</accession>
<dbReference type="Gene3D" id="3.40.50.150">
    <property type="entry name" value="Vaccinia Virus protein VP39"/>
    <property type="match status" value="1"/>
</dbReference>
<evidence type="ECO:0000256" key="4">
    <source>
        <dbReference type="ARBA" id="ARBA00022747"/>
    </source>
</evidence>
<evidence type="ECO:0000256" key="3">
    <source>
        <dbReference type="ARBA" id="ARBA00022691"/>
    </source>
</evidence>
<sequence length="377" mass="41872">MTIKERNNTNKIKTISLFSGAGGLDIGAIMAGAHIVFANDMMKEACMSYSTNIGSHIINGDINSVMNRLDGIEDVDMVIGGPPCQGFSVAGKMDVNDKRSQLIWSYVKVVSKVKPKAFIMENVKALGLLDKWKPIREKLLLEFRNLGYSVNFIILNASDYDVPQARERIFVIGIKGNCNNVPNWEKMIKHYSHKAPTVREALQVLDKAGYGNNPSTCRAKITLASNPILRKSPYAGMLFNGLGRPTRIDGYSATLPASMGGNKTPIIDEKELYENCAPWIVTYHDEIMKDPTKAAFMEAPSFLRRMTVEEAAILQTFPIEYKFCGSQSSKYTQIGNAVPCNMAKAVATMVINVLNGDENVIYQPKEHNLFDFCYAEN</sequence>
<comment type="catalytic activity">
    <reaction evidence="5 8">
        <text>a 2'-deoxycytidine in DNA + S-adenosyl-L-methionine = a 5-methyl-2'-deoxycytidine in DNA + S-adenosyl-L-homocysteine + H(+)</text>
        <dbReference type="Rhea" id="RHEA:13681"/>
        <dbReference type="Rhea" id="RHEA-COMP:11369"/>
        <dbReference type="Rhea" id="RHEA-COMP:11370"/>
        <dbReference type="ChEBI" id="CHEBI:15378"/>
        <dbReference type="ChEBI" id="CHEBI:57856"/>
        <dbReference type="ChEBI" id="CHEBI:59789"/>
        <dbReference type="ChEBI" id="CHEBI:85452"/>
        <dbReference type="ChEBI" id="CHEBI:85454"/>
        <dbReference type="EC" id="2.1.1.37"/>
    </reaction>
</comment>
<dbReference type="Pfam" id="PF00145">
    <property type="entry name" value="DNA_methylase"/>
    <property type="match status" value="1"/>
</dbReference>
<keyword evidence="9" id="KW-0812">Transmembrane</keyword>
<dbReference type="NCBIfam" id="TIGR00675">
    <property type="entry name" value="dcm"/>
    <property type="match status" value="1"/>
</dbReference>
<evidence type="ECO:0000313" key="11">
    <source>
        <dbReference type="Proteomes" id="UP001055048"/>
    </source>
</evidence>
<dbReference type="GO" id="GO:0044027">
    <property type="term" value="P:negative regulation of gene expression via chromosomal CpG island methylation"/>
    <property type="evidence" value="ECO:0007669"/>
    <property type="project" value="TreeGrafter"/>
</dbReference>
<keyword evidence="9" id="KW-1133">Transmembrane helix</keyword>
<dbReference type="GO" id="GO:0009307">
    <property type="term" value="P:DNA restriction-modification system"/>
    <property type="evidence" value="ECO:0007669"/>
    <property type="project" value="UniProtKB-KW"/>
</dbReference>
<dbReference type="Gene3D" id="3.90.120.10">
    <property type="entry name" value="DNA Methylase, subunit A, domain 2"/>
    <property type="match status" value="1"/>
</dbReference>
<keyword evidence="2 6" id="KW-0808">Transferase</keyword>
<evidence type="ECO:0000256" key="5">
    <source>
        <dbReference type="ARBA" id="ARBA00047422"/>
    </source>
</evidence>
<dbReference type="EMBL" id="BQNL01000001">
    <property type="protein sequence ID" value="GKH12443.1"/>
    <property type="molecule type" value="Genomic_DNA"/>
</dbReference>
<dbReference type="GO" id="GO:0032259">
    <property type="term" value="P:methylation"/>
    <property type="evidence" value="ECO:0007669"/>
    <property type="project" value="UniProtKB-KW"/>
</dbReference>
<evidence type="ECO:0000256" key="8">
    <source>
        <dbReference type="RuleBase" id="RU000417"/>
    </source>
</evidence>
<feature type="transmembrane region" description="Helical" evidence="9">
    <location>
        <begin position="12"/>
        <end position="37"/>
    </location>
</feature>
<dbReference type="AlphaFoldDB" id="A0AA37N6P7"/>
<dbReference type="PANTHER" id="PTHR10629">
    <property type="entry name" value="CYTOSINE-SPECIFIC METHYLTRANSFERASE"/>
    <property type="match status" value="1"/>
</dbReference>
<evidence type="ECO:0000313" key="10">
    <source>
        <dbReference type="EMBL" id="GKH12443.1"/>
    </source>
</evidence>
<keyword evidence="1 6" id="KW-0489">Methyltransferase</keyword>
<dbReference type="PRINTS" id="PR00105">
    <property type="entry name" value="C5METTRFRASE"/>
</dbReference>
<proteinExistence type="inferred from homology"/>
<evidence type="ECO:0000256" key="6">
    <source>
        <dbReference type="PROSITE-ProRule" id="PRU01016"/>
    </source>
</evidence>
<comment type="similarity">
    <text evidence="6 7">Belongs to the class I-like SAM-binding methyltransferase superfamily. C5-methyltransferase family.</text>
</comment>
<evidence type="ECO:0000256" key="9">
    <source>
        <dbReference type="SAM" id="Phobius"/>
    </source>
</evidence>
<reference evidence="10" key="1">
    <citation type="submission" date="2022-01" db="EMBL/GenBank/DDBJ databases">
        <title>Novel bile acid biosynthetic pathways are enriched in the microbiome of centenarians.</title>
        <authorList>
            <person name="Sato Y."/>
            <person name="Atarashi K."/>
            <person name="Plichta R.D."/>
            <person name="Arai Y."/>
            <person name="Sasajima S."/>
            <person name="Kearney M.S."/>
            <person name="Suda W."/>
            <person name="Takeshita K."/>
            <person name="Sasaki T."/>
            <person name="Okamoto S."/>
            <person name="Skelly N.A."/>
            <person name="Okamura Y."/>
            <person name="Vlamakis H."/>
            <person name="Li Y."/>
            <person name="Tanoue T."/>
            <person name="Takei H."/>
            <person name="Nittono H."/>
            <person name="Narushima S."/>
            <person name="Irie J."/>
            <person name="Itoh H."/>
            <person name="Moriya K."/>
            <person name="Sugiura Y."/>
            <person name="Suematsu M."/>
            <person name="Moritoki N."/>
            <person name="Shibata S."/>
            <person name="Littman R.D."/>
            <person name="Fischbach A.M."/>
            <person name="Uwamino Y."/>
            <person name="Inoue T."/>
            <person name="Honda A."/>
            <person name="Hattori M."/>
            <person name="Murai T."/>
            <person name="Xavier J.R."/>
            <person name="Hirose N."/>
            <person name="Honda K."/>
        </authorList>
    </citation>
    <scope>NUCLEOTIDE SEQUENCE</scope>
    <source>
        <strain evidence="10">CE91-St12</strain>
    </source>
</reference>
<dbReference type="InterPro" id="IPR018117">
    <property type="entry name" value="C5_DNA_meth_AS"/>
</dbReference>
<organism evidence="10 11">
    <name type="scientific">Bacteroides uniformis</name>
    <dbReference type="NCBI Taxonomy" id="820"/>
    <lineage>
        <taxon>Bacteria</taxon>
        <taxon>Pseudomonadati</taxon>
        <taxon>Bacteroidota</taxon>
        <taxon>Bacteroidia</taxon>
        <taxon>Bacteroidales</taxon>
        <taxon>Bacteroidaceae</taxon>
        <taxon>Bacteroides</taxon>
    </lineage>
</organism>
<keyword evidence="9" id="KW-0472">Membrane</keyword>
<dbReference type="Proteomes" id="UP001055048">
    <property type="component" value="Unassembled WGS sequence"/>
</dbReference>
<name>A0AA37N6P7_BACUN</name>
<comment type="caution">
    <text evidence="10">The sequence shown here is derived from an EMBL/GenBank/DDBJ whole genome shotgun (WGS) entry which is preliminary data.</text>
</comment>
<dbReference type="InterPro" id="IPR029063">
    <property type="entry name" value="SAM-dependent_MTases_sf"/>
</dbReference>
<evidence type="ECO:0000256" key="1">
    <source>
        <dbReference type="ARBA" id="ARBA00022603"/>
    </source>
</evidence>
<evidence type="ECO:0000256" key="7">
    <source>
        <dbReference type="RuleBase" id="RU000416"/>
    </source>
</evidence>
<dbReference type="GO" id="GO:0003677">
    <property type="term" value="F:DNA binding"/>
    <property type="evidence" value="ECO:0007669"/>
    <property type="project" value="TreeGrafter"/>
</dbReference>
<dbReference type="GO" id="GO:0003886">
    <property type="term" value="F:DNA (cytosine-5-)-methyltransferase activity"/>
    <property type="evidence" value="ECO:0007669"/>
    <property type="project" value="UniProtKB-EC"/>
</dbReference>
<dbReference type="PANTHER" id="PTHR10629:SF52">
    <property type="entry name" value="DNA (CYTOSINE-5)-METHYLTRANSFERASE 1"/>
    <property type="match status" value="1"/>
</dbReference>
<dbReference type="InterPro" id="IPR001525">
    <property type="entry name" value="C5_MeTfrase"/>
</dbReference>